<feature type="domain" description="G-protein coupled receptors family 1 profile" evidence="12">
    <location>
        <begin position="172"/>
        <end position="404"/>
    </location>
</feature>
<dbReference type="Pfam" id="PF13855">
    <property type="entry name" value="LRR_8"/>
    <property type="match status" value="2"/>
</dbReference>
<keyword evidence="5" id="KW-0677">Repeat</keyword>
<dbReference type="GO" id="GO:0005886">
    <property type="term" value="C:plasma membrane"/>
    <property type="evidence" value="ECO:0007669"/>
    <property type="project" value="UniProtKB-SubCell"/>
</dbReference>
<feature type="transmembrane region" description="Helical" evidence="11">
    <location>
        <begin position="189"/>
        <end position="210"/>
    </location>
</feature>
<evidence type="ECO:0000259" key="12">
    <source>
        <dbReference type="PROSITE" id="PS50262"/>
    </source>
</evidence>
<dbReference type="Gene3D" id="1.20.1070.10">
    <property type="entry name" value="Rhodopsin 7-helix transmembrane proteins"/>
    <property type="match status" value="1"/>
</dbReference>
<evidence type="ECO:0000256" key="7">
    <source>
        <dbReference type="ARBA" id="ARBA00023040"/>
    </source>
</evidence>
<evidence type="ECO:0000256" key="11">
    <source>
        <dbReference type="SAM" id="Phobius"/>
    </source>
</evidence>
<keyword evidence="4 11" id="KW-0812">Transmembrane</keyword>
<keyword evidence="7" id="KW-0297">G-protein coupled receptor</keyword>
<feature type="transmembrane region" description="Helical" evidence="11">
    <location>
        <begin position="384"/>
        <end position="404"/>
    </location>
</feature>
<dbReference type="PRINTS" id="PR00237">
    <property type="entry name" value="GPCRRHODOPSN"/>
</dbReference>
<dbReference type="SMART" id="SM00369">
    <property type="entry name" value="LRR_TYP"/>
    <property type="match status" value="4"/>
</dbReference>
<dbReference type="GO" id="GO:0007189">
    <property type="term" value="P:adenylate cyclase-activating G protein-coupled receptor signaling pathway"/>
    <property type="evidence" value="ECO:0007669"/>
    <property type="project" value="TreeGrafter"/>
</dbReference>
<dbReference type="EMBL" id="CM014092">
    <property type="protein sequence ID" value="TKS82874.1"/>
    <property type="molecule type" value="Genomic_DNA"/>
</dbReference>
<reference evidence="13 14" key="1">
    <citation type="submission" date="2019-01" db="EMBL/GenBank/DDBJ databases">
        <title>Genome Assembly of Collichthys lucidus.</title>
        <authorList>
            <person name="Cai M."/>
            <person name="Xiao S."/>
        </authorList>
    </citation>
    <scope>NUCLEOTIDE SEQUENCE [LARGE SCALE GENOMIC DNA]</scope>
    <source>
        <strain evidence="13">JT15FE1705JMU</strain>
        <tissue evidence="13">Muscle</tissue>
    </source>
</reference>
<dbReference type="SUPFAM" id="SSF81321">
    <property type="entry name" value="Family A G protein-coupled receptor-like"/>
    <property type="match status" value="1"/>
</dbReference>
<accession>A0A4U5V4T5</accession>
<evidence type="ECO:0000256" key="4">
    <source>
        <dbReference type="ARBA" id="ARBA00022692"/>
    </source>
</evidence>
<evidence type="ECO:0000256" key="6">
    <source>
        <dbReference type="ARBA" id="ARBA00022989"/>
    </source>
</evidence>
<feature type="transmembrane region" description="Helical" evidence="11">
    <location>
        <begin position="279"/>
        <end position="298"/>
    </location>
</feature>
<dbReference type="InterPro" id="IPR032675">
    <property type="entry name" value="LRR_dom_sf"/>
</dbReference>
<evidence type="ECO:0000313" key="14">
    <source>
        <dbReference type="Proteomes" id="UP000298787"/>
    </source>
</evidence>
<dbReference type="Pfam" id="PF00001">
    <property type="entry name" value="7tm_1"/>
    <property type="match status" value="2"/>
</dbReference>
<evidence type="ECO:0000256" key="9">
    <source>
        <dbReference type="ARBA" id="ARBA00023170"/>
    </source>
</evidence>
<evidence type="ECO:0000256" key="10">
    <source>
        <dbReference type="ARBA" id="ARBA00023224"/>
    </source>
</evidence>
<feature type="transmembrane region" description="Helical" evidence="11">
    <location>
        <begin position="351"/>
        <end position="372"/>
    </location>
</feature>
<comment type="subcellular location">
    <subcellularLocation>
        <location evidence="1">Cell membrane</location>
        <topology evidence="1">Multi-pass membrane protein</topology>
    </subcellularLocation>
</comment>
<keyword evidence="3" id="KW-0433">Leucine-rich repeat</keyword>
<protein>
    <submittedName>
        <fullName evidence="13">Relaxin receptor 2 INSL3 receptor</fullName>
    </submittedName>
</protein>
<dbReference type="Proteomes" id="UP000298787">
    <property type="component" value="Chromosome 15"/>
</dbReference>
<dbReference type="STRING" id="240159.A0A4U5V4T5"/>
<dbReference type="InterPro" id="IPR001611">
    <property type="entry name" value="Leu-rich_rpt"/>
</dbReference>
<dbReference type="PANTHER" id="PTHR24372">
    <property type="entry name" value="GLYCOPROTEIN HORMONE RECEPTOR"/>
    <property type="match status" value="1"/>
</dbReference>
<evidence type="ECO:0000256" key="3">
    <source>
        <dbReference type="ARBA" id="ARBA00022614"/>
    </source>
</evidence>
<gene>
    <name evidence="13" type="ORF">D9C73_016983</name>
</gene>
<evidence type="ECO:0000256" key="8">
    <source>
        <dbReference type="ARBA" id="ARBA00023136"/>
    </source>
</evidence>
<keyword evidence="10" id="KW-0807">Transducer</keyword>
<dbReference type="PROSITE" id="PS51450">
    <property type="entry name" value="LRR"/>
    <property type="match status" value="1"/>
</dbReference>
<name>A0A4U5V4T5_COLLU</name>
<dbReference type="PANTHER" id="PTHR24372:SF72">
    <property type="entry name" value="RELAXIN RECEPTOR 2"/>
    <property type="match status" value="1"/>
</dbReference>
<dbReference type="InterPro" id="IPR003591">
    <property type="entry name" value="Leu-rich_rpt_typical-subtyp"/>
</dbReference>
<keyword evidence="6 11" id="KW-1133">Transmembrane helix</keyword>
<keyword evidence="8 11" id="KW-0472">Membrane</keyword>
<dbReference type="InterPro" id="IPR000276">
    <property type="entry name" value="GPCR_Rhodpsn"/>
</dbReference>
<dbReference type="GO" id="GO:0008528">
    <property type="term" value="F:G protein-coupled peptide receptor activity"/>
    <property type="evidence" value="ECO:0007669"/>
    <property type="project" value="TreeGrafter"/>
</dbReference>
<evidence type="ECO:0000256" key="2">
    <source>
        <dbReference type="ARBA" id="ARBA00022475"/>
    </source>
</evidence>
<organism evidence="13 14">
    <name type="scientific">Collichthys lucidus</name>
    <name type="common">Big head croaker</name>
    <name type="synonym">Sciaena lucida</name>
    <dbReference type="NCBI Taxonomy" id="240159"/>
    <lineage>
        <taxon>Eukaryota</taxon>
        <taxon>Metazoa</taxon>
        <taxon>Chordata</taxon>
        <taxon>Craniata</taxon>
        <taxon>Vertebrata</taxon>
        <taxon>Euteleostomi</taxon>
        <taxon>Actinopterygii</taxon>
        <taxon>Neopterygii</taxon>
        <taxon>Teleostei</taxon>
        <taxon>Neoteleostei</taxon>
        <taxon>Acanthomorphata</taxon>
        <taxon>Eupercaria</taxon>
        <taxon>Sciaenidae</taxon>
        <taxon>Collichthys</taxon>
    </lineage>
</organism>
<dbReference type="Gene3D" id="3.80.10.10">
    <property type="entry name" value="Ribonuclease Inhibitor"/>
    <property type="match status" value="1"/>
</dbReference>
<dbReference type="PROSITE" id="PS50262">
    <property type="entry name" value="G_PROTEIN_RECEP_F1_2"/>
    <property type="match status" value="1"/>
</dbReference>
<feature type="transmembrane region" description="Helical" evidence="11">
    <location>
        <begin position="310"/>
        <end position="330"/>
    </location>
</feature>
<proteinExistence type="predicted"/>
<dbReference type="InterPro" id="IPR017452">
    <property type="entry name" value="GPCR_Rhodpsn_7TM"/>
</dbReference>
<evidence type="ECO:0000256" key="1">
    <source>
        <dbReference type="ARBA" id="ARBA00004651"/>
    </source>
</evidence>
<keyword evidence="2" id="KW-1003">Cell membrane</keyword>
<keyword evidence="14" id="KW-1185">Reference proteome</keyword>
<evidence type="ECO:0000313" key="13">
    <source>
        <dbReference type="EMBL" id="TKS82874.1"/>
    </source>
</evidence>
<dbReference type="SUPFAM" id="SSF52058">
    <property type="entry name" value="L domain-like"/>
    <property type="match status" value="1"/>
</dbReference>
<dbReference type="GO" id="GO:0009755">
    <property type="term" value="P:hormone-mediated signaling pathway"/>
    <property type="evidence" value="ECO:0007669"/>
    <property type="project" value="TreeGrafter"/>
</dbReference>
<dbReference type="AlphaFoldDB" id="A0A4U5V4T5"/>
<feature type="transmembrane region" description="Helical" evidence="11">
    <location>
        <begin position="156"/>
        <end position="177"/>
    </location>
</feature>
<sequence>MLDHNPLSILSQDAFIGLQSLMYLSMVNTSLQQLPHPSLCQHMPALDWLDLEGNQIQTLNYSILKSCSKLEVLLLMDNQIRRVPENTFQSLWKLAELNLSTNRIKELPKNTFKNLSKSLLKLYFKKFQYCSYAPHVRSCKPNTDGISSFEDLLANMVLRVSVWVMAFITCFGNIFVIGMRSLIRAENNLHAACIKVLCCADCLMGVYLFFVGVYDVKYRGQYNRNALHWMESVECRTIGFLAMLSSEVSVLLLTYLTLEKFLVIVFPFSNLRPGKLQTSVVLASIWLLGFIIAAVPLMNEDVFGNYYGRLNLVAFLVIVFSYSSMFYSIYKTGINATDLRSRLHRDVAVANRFFFIVFSDALCWIPIFLVKILSILEVEIPGTISSWVVIFILPINSALNPILYTLTTSFFREQVELLLCRWQRTHTLKKDRKSLTSSSVFMETARVPCYQLPTYLQRLSLNGADPRYA</sequence>
<keyword evidence="9 13" id="KW-0675">Receptor</keyword>
<evidence type="ECO:0000256" key="5">
    <source>
        <dbReference type="ARBA" id="ARBA00022737"/>
    </source>
</evidence>